<keyword evidence="3" id="KW-0500">Molybdenum</keyword>
<dbReference type="Proteomes" id="UP000004956">
    <property type="component" value="Unassembled WGS sequence"/>
</dbReference>
<proteinExistence type="inferred from homology"/>
<dbReference type="Gene3D" id="3.40.228.10">
    <property type="entry name" value="Dimethylsulfoxide Reductase, domain 2"/>
    <property type="match status" value="1"/>
</dbReference>
<dbReference type="Pfam" id="PF01568">
    <property type="entry name" value="Molydop_binding"/>
    <property type="match status" value="1"/>
</dbReference>
<dbReference type="Pfam" id="PF00384">
    <property type="entry name" value="Molybdopterin"/>
    <property type="match status" value="1"/>
</dbReference>
<dbReference type="SUPFAM" id="SSF53706">
    <property type="entry name" value="Formate dehydrogenase/DMSO reductase, domains 1-3"/>
    <property type="match status" value="1"/>
</dbReference>
<organism evidence="11 12">
    <name type="scientific">Sutterella parvirubra YIT 11816</name>
    <dbReference type="NCBI Taxonomy" id="762967"/>
    <lineage>
        <taxon>Bacteria</taxon>
        <taxon>Pseudomonadati</taxon>
        <taxon>Pseudomonadota</taxon>
        <taxon>Betaproteobacteria</taxon>
        <taxon>Burkholderiales</taxon>
        <taxon>Sutterellaceae</taxon>
        <taxon>Sutterella</taxon>
    </lineage>
</organism>
<reference evidence="11 12" key="1">
    <citation type="submission" date="2011-11" db="EMBL/GenBank/DDBJ databases">
        <authorList>
            <person name="Weinstock G."/>
            <person name="Sodergren E."/>
            <person name="Clifton S."/>
            <person name="Fulton L."/>
            <person name="Fulton B."/>
            <person name="Courtney L."/>
            <person name="Fronick C."/>
            <person name="Harrison M."/>
            <person name="Strong C."/>
            <person name="Farmer C."/>
            <person name="Delahaunty K."/>
            <person name="Markovic C."/>
            <person name="Hall O."/>
            <person name="Minx P."/>
            <person name="Tomlinson C."/>
            <person name="Mitreva M."/>
            <person name="Hou S."/>
            <person name="Chen J."/>
            <person name="Wollam A."/>
            <person name="Pepin K.H."/>
            <person name="Johnson M."/>
            <person name="Bhonagiri V."/>
            <person name="Zhang X."/>
            <person name="Suruliraj S."/>
            <person name="Warren W."/>
            <person name="Chinwalla A."/>
            <person name="Mardis E.R."/>
            <person name="Wilson R.K."/>
        </authorList>
    </citation>
    <scope>NUCLEOTIDE SEQUENCE [LARGE SCALE GENOMIC DNA]</scope>
    <source>
        <strain evidence="11 12">YIT 11816</strain>
    </source>
</reference>
<evidence type="ECO:0000256" key="9">
    <source>
        <dbReference type="SAM" id="MobiDB-lite"/>
    </source>
</evidence>
<dbReference type="STRING" id="762967.HMPREF9440_01026"/>
<gene>
    <name evidence="11" type="ORF">HMPREF9440_01026</name>
</gene>
<dbReference type="SUPFAM" id="SSF50692">
    <property type="entry name" value="ADC-like"/>
    <property type="match status" value="1"/>
</dbReference>
<dbReference type="GO" id="GO:0046872">
    <property type="term" value="F:metal ion binding"/>
    <property type="evidence" value="ECO:0007669"/>
    <property type="project" value="UniProtKB-KW"/>
</dbReference>
<evidence type="ECO:0000256" key="5">
    <source>
        <dbReference type="ARBA" id="ARBA00022729"/>
    </source>
</evidence>
<dbReference type="PANTHER" id="PTHR43742">
    <property type="entry name" value="TRIMETHYLAMINE-N-OXIDE REDUCTASE"/>
    <property type="match status" value="1"/>
</dbReference>
<keyword evidence="6" id="KW-0560">Oxidoreductase</keyword>
<evidence type="ECO:0000256" key="8">
    <source>
        <dbReference type="ARBA" id="ARBA00023014"/>
    </source>
</evidence>
<dbReference type="PATRIC" id="fig|762967.3.peg.817"/>
<comment type="caution">
    <text evidence="11">The sequence shown here is derived from an EMBL/GenBank/DDBJ whole genome shotgun (WGS) entry which is preliminary data.</text>
</comment>
<keyword evidence="8" id="KW-0411">Iron-sulfur</keyword>
<evidence type="ECO:0000313" key="11">
    <source>
        <dbReference type="EMBL" id="EHY31589.1"/>
    </source>
</evidence>
<evidence type="ECO:0000259" key="10">
    <source>
        <dbReference type="SMART" id="SM00926"/>
    </source>
</evidence>
<dbReference type="InterPro" id="IPR006657">
    <property type="entry name" value="MoPterin_dinucl-bd_dom"/>
</dbReference>
<dbReference type="Gene3D" id="3.40.50.740">
    <property type="match status" value="2"/>
</dbReference>
<dbReference type="SMART" id="SM00926">
    <property type="entry name" value="Molybdop_Fe4S4"/>
    <property type="match status" value="1"/>
</dbReference>
<dbReference type="InterPro" id="IPR050612">
    <property type="entry name" value="Prok_Mopterin_Oxidored"/>
</dbReference>
<keyword evidence="12" id="KW-1185">Reference proteome</keyword>
<name>H3KE62_9BURK</name>
<dbReference type="InterPro" id="IPR006656">
    <property type="entry name" value="Mopterin_OxRdtase"/>
</dbReference>
<evidence type="ECO:0000256" key="1">
    <source>
        <dbReference type="ARBA" id="ARBA00010312"/>
    </source>
</evidence>
<evidence type="ECO:0000256" key="3">
    <source>
        <dbReference type="ARBA" id="ARBA00022505"/>
    </source>
</evidence>
<dbReference type="GO" id="GO:0016491">
    <property type="term" value="F:oxidoreductase activity"/>
    <property type="evidence" value="ECO:0007669"/>
    <property type="project" value="UniProtKB-KW"/>
</dbReference>
<accession>H3KE62</accession>
<feature type="region of interest" description="Disordered" evidence="9">
    <location>
        <begin position="1"/>
        <end position="36"/>
    </location>
</feature>
<dbReference type="PANTHER" id="PTHR43742:SF9">
    <property type="entry name" value="TETRATHIONATE REDUCTASE SUBUNIT A"/>
    <property type="match status" value="1"/>
</dbReference>
<evidence type="ECO:0000256" key="2">
    <source>
        <dbReference type="ARBA" id="ARBA00022485"/>
    </source>
</evidence>
<keyword evidence="7" id="KW-0408">Iron</keyword>
<dbReference type="InterPro" id="IPR006963">
    <property type="entry name" value="Mopterin_OxRdtase_4Fe-4S_dom"/>
</dbReference>
<feature type="domain" description="4Fe-4S Mo/W bis-MGD-type" evidence="10">
    <location>
        <begin position="73"/>
        <end position="130"/>
    </location>
</feature>
<keyword evidence="5" id="KW-0732">Signal</keyword>
<sequence length="888" mass="96827">MSFTSRRFAPHEERTTMTTQNTGKSGPSGQNGQHGLPVQRRTLIGAAGAAAFAASMPWTALEAEVARMKEEGWEAHPCACNMCGGYCGLLAMHKKGEKPSQQTVKIMPNPTHPQRGCCARGASAMWMWNHPLRLKKPLKRVGEKGEGKFEEISWDQALDEIAAKVKAIVETDGERAVAMTSHNFSGFQKWFGGALGTPNVIGHSSTCNSASIMGRRMVFGKGFDGAGKVEPDYARCRYLLAVGRTFNCAMGVSAVVARAREDGARVVFVDPRQPEGALGNCEWVPIRPGTDTPFLLSLINVAMEENLADLAFLAKWTNAPYLVEKASMKPLTAAAAGISAEASAYVVMDKATAKLVPMVVTKDEKGSVTGLKDPEGVDPELEYQGTVGGVEVTTAFNLFRELAAQWSPEKASAETGIPADTIVRIAREFFTQGGVCDDGWYSSRNGNDCEAYQLMSMINLFTGSLDREGGFVVTQGGGLKMPSASASGGKGKGPKGQTWETTKEKSLDKLVFPESSGTFASVFESVVEKKPYQVKAIFVTGSTMFHREANSDRMAKALKATELLVVQEILPHEVIDYADYVLPSTFFLEWHEYAGVKWALDGNVQINDAGLNPPEGCEARHEIWQFCEILRRAFPERAAERLGYDKKIDTVEEWKAWFDGMTDAAWKKFIDGKNQAKPGEGDRIAAEIAEKGWARTAVKKFGQYPYVKPFGTPTGKPEILSFLCAEKDYHAKHAESGHGLCALPVYEAPKAYAQPKPRSDEFYLVSGKDSASSSGVTLFTWPQKFLGDRTVWMNPVDAERLGIETGDMVELEGLDTGVKGRTKVTVTNRVMPGALFSHGFSGGVRTKNLPDNYAWVREGINSHWFATGYAQPVAGNLANNSSVRVKRV</sequence>
<evidence type="ECO:0000256" key="4">
    <source>
        <dbReference type="ARBA" id="ARBA00022723"/>
    </source>
</evidence>
<dbReference type="HOGENOM" id="CLU_000422_13_3_4"/>
<evidence type="ECO:0000256" key="6">
    <source>
        <dbReference type="ARBA" id="ARBA00023002"/>
    </source>
</evidence>
<keyword evidence="4" id="KW-0479">Metal-binding</keyword>
<dbReference type="GO" id="GO:0043546">
    <property type="term" value="F:molybdopterin cofactor binding"/>
    <property type="evidence" value="ECO:0007669"/>
    <property type="project" value="InterPro"/>
</dbReference>
<feature type="compositionally biased region" description="Polar residues" evidence="9">
    <location>
        <begin position="16"/>
        <end position="33"/>
    </location>
</feature>
<dbReference type="AlphaFoldDB" id="H3KE62"/>
<protein>
    <submittedName>
        <fullName evidence="11">Molybdopterin oxidoreductase</fullName>
    </submittedName>
</protein>
<evidence type="ECO:0000313" key="12">
    <source>
        <dbReference type="Proteomes" id="UP000004956"/>
    </source>
</evidence>
<dbReference type="EMBL" id="AFBQ01000139">
    <property type="protein sequence ID" value="EHY31589.1"/>
    <property type="molecule type" value="Genomic_DNA"/>
</dbReference>
<dbReference type="Gene3D" id="2.40.40.20">
    <property type="match status" value="1"/>
</dbReference>
<evidence type="ECO:0000256" key="7">
    <source>
        <dbReference type="ARBA" id="ARBA00023004"/>
    </source>
</evidence>
<keyword evidence="2" id="KW-0004">4Fe-4S</keyword>
<dbReference type="InterPro" id="IPR009010">
    <property type="entry name" value="Asp_de-COase-like_dom_sf"/>
</dbReference>
<dbReference type="GO" id="GO:0051539">
    <property type="term" value="F:4 iron, 4 sulfur cluster binding"/>
    <property type="evidence" value="ECO:0007669"/>
    <property type="project" value="UniProtKB-KW"/>
</dbReference>
<comment type="similarity">
    <text evidence="1">Belongs to the prokaryotic molybdopterin-containing oxidoreductase family.</text>
</comment>
<dbReference type="Gene3D" id="2.20.25.90">
    <property type="entry name" value="ADC-like domains"/>
    <property type="match status" value="1"/>
</dbReference>